<dbReference type="Pfam" id="PF00571">
    <property type="entry name" value="CBS"/>
    <property type="match status" value="2"/>
</dbReference>
<gene>
    <name evidence="4" type="ORF">J2S73_002204</name>
</gene>
<dbReference type="SMART" id="SM00116">
    <property type="entry name" value="CBS"/>
    <property type="match status" value="2"/>
</dbReference>
<feature type="domain" description="CBS" evidence="3">
    <location>
        <begin position="10"/>
        <end position="68"/>
    </location>
</feature>
<evidence type="ECO:0000256" key="1">
    <source>
        <dbReference type="ARBA" id="ARBA00023122"/>
    </source>
</evidence>
<organism evidence="4 5">
    <name type="scientific">Amorphus orientalis</name>
    <dbReference type="NCBI Taxonomy" id="649198"/>
    <lineage>
        <taxon>Bacteria</taxon>
        <taxon>Pseudomonadati</taxon>
        <taxon>Pseudomonadota</taxon>
        <taxon>Alphaproteobacteria</taxon>
        <taxon>Hyphomicrobiales</taxon>
        <taxon>Amorphaceae</taxon>
        <taxon>Amorphus</taxon>
    </lineage>
</organism>
<protein>
    <submittedName>
        <fullName evidence="4">CBS domain-containing protein</fullName>
    </submittedName>
</protein>
<dbReference type="Proteomes" id="UP001229244">
    <property type="component" value="Unassembled WGS sequence"/>
</dbReference>
<dbReference type="InterPro" id="IPR051257">
    <property type="entry name" value="Diverse_CBS-Domain"/>
</dbReference>
<dbReference type="Gene3D" id="3.10.580.10">
    <property type="entry name" value="CBS-domain"/>
    <property type="match status" value="1"/>
</dbReference>
<accession>A0AAE4AT37</accession>
<dbReference type="SUPFAM" id="SSF54631">
    <property type="entry name" value="CBS-domain pair"/>
    <property type="match status" value="1"/>
</dbReference>
<proteinExistence type="predicted"/>
<evidence type="ECO:0000313" key="5">
    <source>
        <dbReference type="Proteomes" id="UP001229244"/>
    </source>
</evidence>
<dbReference type="InterPro" id="IPR000644">
    <property type="entry name" value="CBS_dom"/>
</dbReference>
<keyword evidence="1 2" id="KW-0129">CBS domain</keyword>
<evidence type="ECO:0000259" key="3">
    <source>
        <dbReference type="PROSITE" id="PS51371"/>
    </source>
</evidence>
<dbReference type="InterPro" id="IPR044725">
    <property type="entry name" value="CBSX3_CBS_dom"/>
</dbReference>
<evidence type="ECO:0000313" key="4">
    <source>
        <dbReference type="EMBL" id="MDQ0315747.1"/>
    </source>
</evidence>
<dbReference type="PANTHER" id="PTHR43080:SF2">
    <property type="entry name" value="CBS DOMAIN-CONTAINING PROTEIN"/>
    <property type="match status" value="1"/>
</dbReference>
<dbReference type="EMBL" id="JAUSUL010000002">
    <property type="protein sequence ID" value="MDQ0315747.1"/>
    <property type="molecule type" value="Genomic_DNA"/>
</dbReference>
<reference evidence="4" key="1">
    <citation type="submission" date="2023-07" db="EMBL/GenBank/DDBJ databases">
        <title>Genomic Encyclopedia of Type Strains, Phase IV (KMG-IV): sequencing the most valuable type-strain genomes for metagenomic binning, comparative biology and taxonomic classification.</title>
        <authorList>
            <person name="Goeker M."/>
        </authorList>
    </citation>
    <scope>NUCLEOTIDE SEQUENCE</scope>
    <source>
        <strain evidence="4">DSM 21202</strain>
    </source>
</reference>
<dbReference type="CDD" id="cd04623">
    <property type="entry name" value="CBS_pair_bac_euk"/>
    <property type="match status" value="1"/>
</dbReference>
<dbReference type="PANTHER" id="PTHR43080">
    <property type="entry name" value="CBS DOMAIN-CONTAINING PROTEIN CBSX3, MITOCHONDRIAL"/>
    <property type="match status" value="1"/>
</dbReference>
<evidence type="ECO:0000256" key="2">
    <source>
        <dbReference type="PROSITE-ProRule" id="PRU00703"/>
    </source>
</evidence>
<dbReference type="InterPro" id="IPR046342">
    <property type="entry name" value="CBS_dom_sf"/>
</dbReference>
<dbReference type="RefSeq" id="WP_306885573.1">
    <property type="nucleotide sequence ID" value="NZ_JAUSUL010000002.1"/>
</dbReference>
<name>A0AAE4AT37_9HYPH</name>
<dbReference type="PROSITE" id="PS51371">
    <property type="entry name" value="CBS"/>
    <property type="match status" value="2"/>
</dbReference>
<comment type="caution">
    <text evidence="4">The sequence shown here is derived from an EMBL/GenBank/DDBJ whole genome shotgun (WGS) entry which is preliminary data.</text>
</comment>
<dbReference type="AlphaFoldDB" id="A0AAE4AT37"/>
<feature type="domain" description="CBS" evidence="3">
    <location>
        <begin position="76"/>
        <end position="131"/>
    </location>
</feature>
<sequence>MTVATILSDKGRDIVTARETASITEICETLAERKIGAIIVTDDAGSIVGILSERDIVRSCAAHGAEALHKTVAELMTRSVITVSPDDNIATVMERMTSGRFRHMPVVQGDKLVGVISIGDVVKHRIAEAEREAEEMRSYIATA</sequence>
<keyword evidence="5" id="KW-1185">Reference proteome</keyword>